<dbReference type="EMBL" id="CP101620">
    <property type="protein sequence ID" value="UTY40479.1"/>
    <property type="molecule type" value="Genomic_DNA"/>
</dbReference>
<evidence type="ECO:0000313" key="1">
    <source>
        <dbReference type="EMBL" id="UTY40479.1"/>
    </source>
</evidence>
<organism evidence="1 2">
    <name type="scientific">Allocoprobacillus halotolerans</name>
    <dbReference type="NCBI Taxonomy" id="2944914"/>
    <lineage>
        <taxon>Bacteria</taxon>
        <taxon>Bacillati</taxon>
        <taxon>Bacillota</taxon>
        <taxon>Erysipelotrichia</taxon>
        <taxon>Erysipelotrichales</taxon>
        <taxon>Erysipelotrichaceae</taxon>
        <taxon>Allocoprobacillus</taxon>
    </lineage>
</organism>
<protein>
    <submittedName>
        <fullName evidence="1">Uncharacterized protein</fullName>
    </submittedName>
</protein>
<evidence type="ECO:0000313" key="2">
    <source>
        <dbReference type="Proteomes" id="UP001060112"/>
    </source>
</evidence>
<accession>A0ABY5I562</accession>
<name>A0ABY5I562_9FIRM</name>
<proteinExistence type="predicted"/>
<dbReference type="Proteomes" id="UP001060112">
    <property type="component" value="Chromosome"/>
</dbReference>
<gene>
    <name evidence="1" type="ORF">NMU03_06775</name>
</gene>
<reference evidence="1" key="1">
    <citation type="submission" date="2022-07" db="EMBL/GenBank/DDBJ databases">
        <title>Faecal culturing of patients with breast cancer.</title>
        <authorList>
            <person name="Teng N.M.Y."/>
            <person name="Kiu R."/>
            <person name="Evans R."/>
            <person name="Baker D.J."/>
            <person name="Zenner C."/>
            <person name="Robinson S.D."/>
            <person name="Hall L.J."/>
        </authorList>
    </citation>
    <scope>NUCLEOTIDE SEQUENCE</scope>
    <source>
        <strain evidence="1">LH1062</strain>
    </source>
</reference>
<sequence>MLWRCINTFLQRKSGEEELYRVADLIFSQLIEAKDINVSISNLQFSSYQANYVYTGKDDFITQTIPQLEQYVQSHPENNDIPYKQQLLNNLKFKHEKSPMTLSLYSHIIDLGGLMFITLPGDITAVFAKRIREAFQDKIVIIMGYCENYSNYFVCEEDYGLYFETYISRLEKGNADDFIDHTILCAKELCK</sequence>
<keyword evidence="2" id="KW-1185">Reference proteome</keyword>
<dbReference type="RefSeq" id="WP_290141900.1">
    <property type="nucleotide sequence ID" value="NZ_CP101620.1"/>
</dbReference>